<dbReference type="EMBL" id="HACM01009615">
    <property type="protein sequence ID" value="CRZ10057.1"/>
    <property type="molecule type" value="Transcribed_RNA"/>
</dbReference>
<sequence>LIGCAPLAVVGPAITPICLSLTIMSSVKAIVRMRLAAGKAAPSPAIGQAIGSLGLNIMEFCKTFNNASATFKKSIPIRVSVTAFEDRTFSLALKSPPTTYFLKKAAGIETGAKNPGKDKVGTVSVRQLYEIGKMKQKDPGMEDLPLQTIVKSLASSAKSIGLTVTF</sequence>
<dbReference type="CDD" id="cd00349">
    <property type="entry name" value="Ribosomal_L11"/>
    <property type="match status" value="1"/>
</dbReference>
<organism evidence="11">
    <name type="scientific">Spongospora subterranea</name>
    <dbReference type="NCBI Taxonomy" id="70186"/>
    <lineage>
        <taxon>Eukaryota</taxon>
        <taxon>Sar</taxon>
        <taxon>Rhizaria</taxon>
        <taxon>Endomyxa</taxon>
        <taxon>Phytomyxea</taxon>
        <taxon>Plasmodiophorida</taxon>
        <taxon>Plasmodiophoridae</taxon>
        <taxon>Spongospora</taxon>
    </lineage>
</organism>
<feature type="domain" description="Large ribosomal subunit protein uL11 N-terminal" evidence="10">
    <location>
        <begin position="31"/>
        <end position="89"/>
    </location>
</feature>
<evidence type="ECO:0000256" key="6">
    <source>
        <dbReference type="ARBA" id="ARBA00023274"/>
    </source>
</evidence>
<dbReference type="InterPro" id="IPR006519">
    <property type="entry name" value="Ribosomal_uL11_bac-typ"/>
</dbReference>
<evidence type="ECO:0000256" key="1">
    <source>
        <dbReference type="ARBA" id="ARBA00010537"/>
    </source>
</evidence>
<keyword evidence="4" id="KW-0694">RNA-binding</keyword>
<evidence type="ECO:0000256" key="2">
    <source>
        <dbReference type="ARBA" id="ARBA00022481"/>
    </source>
</evidence>
<evidence type="ECO:0000256" key="8">
    <source>
        <dbReference type="RuleBase" id="RU003978"/>
    </source>
</evidence>
<dbReference type="FunFam" id="1.10.10.250:FF:000003">
    <property type="entry name" value="Mitochondrial ribosomal protein L11"/>
    <property type="match status" value="1"/>
</dbReference>
<evidence type="ECO:0000256" key="3">
    <source>
        <dbReference type="ARBA" id="ARBA00022730"/>
    </source>
</evidence>
<dbReference type="Pfam" id="PF00298">
    <property type="entry name" value="Ribosomal_L11"/>
    <property type="match status" value="1"/>
</dbReference>
<dbReference type="GO" id="GO:0003735">
    <property type="term" value="F:structural constituent of ribosome"/>
    <property type="evidence" value="ECO:0007669"/>
    <property type="project" value="InterPro"/>
</dbReference>
<reference evidence="11" key="1">
    <citation type="submission" date="2015-04" db="EMBL/GenBank/DDBJ databases">
        <title>The genome sequence of the plant pathogenic Rhizarian Plasmodiophora brassicae reveals insights in its biotrophic life cycle and the origin of chitin synthesis.</title>
        <authorList>
            <person name="Schwelm A."/>
            <person name="Fogelqvist J."/>
            <person name="Knaust A."/>
            <person name="Julke S."/>
            <person name="Lilja T."/>
            <person name="Dhandapani V."/>
            <person name="Bonilla-Rosso G."/>
            <person name="Karlsson M."/>
            <person name="Shevchenko A."/>
            <person name="Choi S.R."/>
            <person name="Kim H.G."/>
            <person name="Park J.Y."/>
            <person name="Lim Y.P."/>
            <person name="Ludwig-Muller J."/>
            <person name="Dixelius C."/>
        </authorList>
    </citation>
    <scope>NUCLEOTIDE SEQUENCE</scope>
    <source>
        <tissue evidence="11">Potato root galls</tissue>
    </source>
</reference>
<dbReference type="FunFam" id="3.30.1550.10:FF:000006">
    <property type="entry name" value="50S ribosomal protein L11"/>
    <property type="match status" value="1"/>
</dbReference>
<dbReference type="InterPro" id="IPR000911">
    <property type="entry name" value="Ribosomal_uL11"/>
</dbReference>
<dbReference type="InterPro" id="IPR036796">
    <property type="entry name" value="Ribosomal_uL11_N_sf"/>
</dbReference>
<evidence type="ECO:0000259" key="9">
    <source>
        <dbReference type="Pfam" id="PF00298"/>
    </source>
</evidence>
<evidence type="ECO:0000256" key="7">
    <source>
        <dbReference type="ARBA" id="ARBA00040104"/>
    </source>
</evidence>
<feature type="non-terminal residue" evidence="11">
    <location>
        <position position="1"/>
    </location>
</feature>
<evidence type="ECO:0000256" key="5">
    <source>
        <dbReference type="ARBA" id="ARBA00022980"/>
    </source>
</evidence>
<keyword evidence="5 8" id="KW-0689">Ribosomal protein</keyword>
<dbReference type="SUPFAM" id="SSF54747">
    <property type="entry name" value="Ribosomal L11/L12e N-terminal domain"/>
    <property type="match status" value="1"/>
</dbReference>
<dbReference type="GO" id="GO:0005762">
    <property type="term" value="C:mitochondrial large ribosomal subunit"/>
    <property type="evidence" value="ECO:0007669"/>
    <property type="project" value="TreeGrafter"/>
</dbReference>
<name>A0A0H5R8L2_9EUKA</name>
<dbReference type="AlphaFoldDB" id="A0A0H5R8L2"/>
<comment type="similarity">
    <text evidence="1 8">Belongs to the universal ribosomal protein uL11 family.</text>
</comment>
<dbReference type="NCBIfam" id="TIGR01632">
    <property type="entry name" value="L11_bact"/>
    <property type="match status" value="1"/>
</dbReference>
<dbReference type="PANTHER" id="PTHR11661:SF1">
    <property type="entry name" value="LARGE RIBOSOMAL SUBUNIT PROTEIN UL11M"/>
    <property type="match status" value="1"/>
</dbReference>
<evidence type="ECO:0000259" key="10">
    <source>
        <dbReference type="Pfam" id="PF03946"/>
    </source>
</evidence>
<proteinExistence type="inferred from homology"/>
<keyword evidence="3" id="KW-0699">rRNA-binding</keyword>
<dbReference type="SMART" id="SM00649">
    <property type="entry name" value="RL11"/>
    <property type="match status" value="1"/>
</dbReference>
<dbReference type="InterPro" id="IPR036769">
    <property type="entry name" value="Ribosomal_uL11_C_sf"/>
</dbReference>
<dbReference type="Gene3D" id="3.30.1550.10">
    <property type="entry name" value="Ribosomal protein L11/L12, N-terminal domain"/>
    <property type="match status" value="1"/>
</dbReference>
<dbReference type="Gene3D" id="1.10.10.250">
    <property type="entry name" value="Ribosomal protein L11, C-terminal domain"/>
    <property type="match status" value="1"/>
</dbReference>
<dbReference type="PANTHER" id="PTHR11661">
    <property type="entry name" value="60S RIBOSOMAL PROTEIN L12"/>
    <property type="match status" value="1"/>
</dbReference>
<evidence type="ECO:0000313" key="11">
    <source>
        <dbReference type="EMBL" id="CRZ10057.1"/>
    </source>
</evidence>
<dbReference type="Pfam" id="PF03946">
    <property type="entry name" value="Ribosomal_L11_N"/>
    <property type="match status" value="1"/>
</dbReference>
<evidence type="ECO:0000256" key="4">
    <source>
        <dbReference type="ARBA" id="ARBA00022884"/>
    </source>
</evidence>
<keyword evidence="2" id="KW-0488">Methylation</keyword>
<dbReference type="HAMAP" id="MF_00736">
    <property type="entry name" value="Ribosomal_uL11"/>
    <property type="match status" value="1"/>
</dbReference>
<dbReference type="InterPro" id="IPR020783">
    <property type="entry name" value="Ribosomal_uL11_C"/>
</dbReference>
<feature type="domain" description="Large ribosomal subunit protein uL11 C-terminal" evidence="9">
    <location>
        <begin position="94"/>
        <end position="164"/>
    </location>
</feature>
<keyword evidence="6 8" id="KW-0687">Ribonucleoprotein</keyword>
<accession>A0A0H5R8L2</accession>
<dbReference type="GO" id="GO:0006412">
    <property type="term" value="P:translation"/>
    <property type="evidence" value="ECO:0007669"/>
    <property type="project" value="InterPro"/>
</dbReference>
<dbReference type="SUPFAM" id="SSF46906">
    <property type="entry name" value="Ribosomal protein L11, C-terminal domain"/>
    <property type="match status" value="1"/>
</dbReference>
<dbReference type="InterPro" id="IPR020784">
    <property type="entry name" value="Ribosomal_uL11_N"/>
</dbReference>
<protein>
    <recommendedName>
        <fullName evidence="7">Large ribosomal subunit protein uL11m</fullName>
    </recommendedName>
</protein>
<dbReference type="GO" id="GO:0070180">
    <property type="term" value="F:large ribosomal subunit rRNA binding"/>
    <property type="evidence" value="ECO:0007669"/>
    <property type="project" value="TreeGrafter"/>
</dbReference>